<dbReference type="AlphaFoldDB" id="A0A8S3R3T9"/>
<protein>
    <submittedName>
        <fullName evidence="1">RAB34</fullName>
    </submittedName>
</protein>
<evidence type="ECO:0000313" key="1">
    <source>
        <dbReference type="EMBL" id="CAG2201798.1"/>
    </source>
</evidence>
<sequence length="186" mass="21331">MFVHSIHWHLIAVYFITEPPNEIELIEGETAKLKYKLSTHRFPVSFLKDFHRLTVAENITRKVSGRLKVLQITNVAPSHAGTYCMHVNGIESKRTNLIIHQIPEVIKQMSAIDRKEFIKAAKSGAAKRFYIRVMIIGEKSVGKTCLLRRLMEEPIENVISTDGIDIERRKCQVDVSTGDWHFSTCK</sequence>
<dbReference type="EMBL" id="CAJPWZ010000866">
    <property type="protein sequence ID" value="CAG2201798.1"/>
    <property type="molecule type" value="Genomic_DNA"/>
</dbReference>
<keyword evidence="2" id="KW-1185">Reference proteome</keyword>
<dbReference type="Gene3D" id="2.60.40.10">
    <property type="entry name" value="Immunoglobulins"/>
    <property type="match status" value="1"/>
</dbReference>
<dbReference type="InterPro" id="IPR027417">
    <property type="entry name" value="P-loop_NTPase"/>
</dbReference>
<dbReference type="SUPFAM" id="SSF52540">
    <property type="entry name" value="P-loop containing nucleoside triphosphate hydrolases"/>
    <property type="match status" value="1"/>
</dbReference>
<dbReference type="SUPFAM" id="SSF48726">
    <property type="entry name" value="Immunoglobulin"/>
    <property type="match status" value="1"/>
</dbReference>
<name>A0A8S3R3T9_MYTED</name>
<dbReference type="CDD" id="cd00096">
    <property type="entry name" value="Ig"/>
    <property type="match status" value="1"/>
</dbReference>
<dbReference type="InterPro" id="IPR013783">
    <property type="entry name" value="Ig-like_fold"/>
</dbReference>
<evidence type="ECO:0000313" key="2">
    <source>
        <dbReference type="Proteomes" id="UP000683360"/>
    </source>
</evidence>
<organism evidence="1 2">
    <name type="scientific">Mytilus edulis</name>
    <name type="common">Blue mussel</name>
    <dbReference type="NCBI Taxonomy" id="6550"/>
    <lineage>
        <taxon>Eukaryota</taxon>
        <taxon>Metazoa</taxon>
        <taxon>Spiralia</taxon>
        <taxon>Lophotrochozoa</taxon>
        <taxon>Mollusca</taxon>
        <taxon>Bivalvia</taxon>
        <taxon>Autobranchia</taxon>
        <taxon>Pteriomorphia</taxon>
        <taxon>Mytilida</taxon>
        <taxon>Mytiloidea</taxon>
        <taxon>Mytilidae</taxon>
        <taxon>Mytilinae</taxon>
        <taxon>Mytilus</taxon>
    </lineage>
</organism>
<reference evidence="1" key="1">
    <citation type="submission" date="2021-03" db="EMBL/GenBank/DDBJ databases">
        <authorList>
            <person name="Bekaert M."/>
        </authorList>
    </citation>
    <scope>NUCLEOTIDE SEQUENCE</scope>
</reference>
<dbReference type="Gene3D" id="3.40.50.300">
    <property type="entry name" value="P-loop containing nucleotide triphosphate hydrolases"/>
    <property type="match status" value="1"/>
</dbReference>
<gene>
    <name evidence="1" type="ORF">MEDL_16385</name>
</gene>
<dbReference type="Proteomes" id="UP000683360">
    <property type="component" value="Unassembled WGS sequence"/>
</dbReference>
<dbReference type="InterPro" id="IPR036179">
    <property type="entry name" value="Ig-like_dom_sf"/>
</dbReference>
<dbReference type="OrthoDB" id="10252328at2759"/>
<comment type="caution">
    <text evidence="1">The sequence shown here is derived from an EMBL/GenBank/DDBJ whole genome shotgun (WGS) entry which is preliminary data.</text>
</comment>
<accession>A0A8S3R3T9</accession>
<proteinExistence type="predicted"/>